<accession>A0A0K2UVK6</accession>
<keyword evidence="1" id="KW-0472">Membrane</keyword>
<dbReference type="EMBL" id="HACA01024744">
    <property type="protein sequence ID" value="CDW42105.1"/>
    <property type="molecule type" value="Transcribed_RNA"/>
</dbReference>
<feature type="transmembrane region" description="Helical" evidence="1">
    <location>
        <begin position="119"/>
        <end position="140"/>
    </location>
</feature>
<keyword evidence="1" id="KW-1133">Transmembrane helix</keyword>
<evidence type="ECO:0000313" key="2">
    <source>
        <dbReference type="EMBL" id="CDW42105.1"/>
    </source>
</evidence>
<evidence type="ECO:0000256" key="1">
    <source>
        <dbReference type="SAM" id="Phobius"/>
    </source>
</evidence>
<organism evidence="2">
    <name type="scientific">Lepeophtheirus salmonis</name>
    <name type="common">Salmon louse</name>
    <name type="synonym">Caligus salmonis</name>
    <dbReference type="NCBI Taxonomy" id="72036"/>
    <lineage>
        <taxon>Eukaryota</taxon>
        <taxon>Metazoa</taxon>
        <taxon>Ecdysozoa</taxon>
        <taxon>Arthropoda</taxon>
        <taxon>Crustacea</taxon>
        <taxon>Multicrustacea</taxon>
        <taxon>Hexanauplia</taxon>
        <taxon>Copepoda</taxon>
        <taxon>Siphonostomatoida</taxon>
        <taxon>Caligidae</taxon>
        <taxon>Lepeophtheirus</taxon>
    </lineage>
</organism>
<protein>
    <submittedName>
        <fullName evidence="2">Uncharacterized protein</fullName>
    </submittedName>
</protein>
<keyword evidence="1" id="KW-0812">Transmembrane</keyword>
<dbReference type="AlphaFoldDB" id="A0A0K2UVK6"/>
<reference evidence="2" key="1">
    <citation type="submission" date="2014-05" db="EMBL/GenBank/DDBJ databases">
        <authorList>
            <person name="Chronopoulou M."/>
        </authorList>
    </citation>
    <scope>NUCLEOTIDE SEQUENCE</scope>
    <source>
        <tissue evidence="2">Whole organism</tissue>
    </source>
</reference>
<proteinExistence type="predicted"/>
<sequence>MIRFVPYILYKIRKLYLLIPNRFDVMREERVVSSIKAIGLIYRVSLLPELNVKRKIAFLFFDVEVALPWFCSMRYSFIDYFWGIDTLRGFIWCRFFSYDGSLVTFFLRIKIFPWTLNGITFFLDVTVFIKEVIHFIHILFNRNVFGLNSLKYILPLDHIFFFLLLFTWIKFFNFTNLIALLNDKWIIKINKPWTHLIVYIFGSKG</sequence>
<name>A0A0K2UVK6_LEPSM</name>
<feature type="transmembrane region" description="Helical" evidence="1">
    <location>
        <begin position="160"/>
        <end position="181"/>
    </location>
</feature>